<dbReference type="InterPro" id="IPR035472">
    <property type="entry name" value="RpiR-like_SIS"/>
</dbReference>
<feature type="domain" description="HTH rpiR-type" evidence="4">
    <location>
        <begin position="1"/>
        <end position="75"/>
    </location>
</feature>
<dbReference type="PANTHER" id="PTHR30514">
    <property type="entry name" value="GLUCOKINASE"/>
    <property type="match status" value="1"/>
</dbReference>
<dbReference type="GO" id="GO:0003700">
    <property type="term" value="F:DNA-binding transcription factor activity"/>
    <property type="evidence" value="ECO:0007669"/>
    <property type="project" value="InterPro"/>
</dbReference>
<evidence type="ECO:0000256" key="2">
    <source>
        <dbReference type="ARBA" id="ARBA00023125"/>
    </source>
</evidence>
<feature type="domain" description="SIS" evidence="5">
    <location>
        <begin position="89"/>
        <end position="228"/>
    </location>
</feature>
<evidence type="ECO:0000256" key="3">
    <source>
        <dbReference type="ARBA" id="ARBA00023163"/>
    </source>
</evidence>
<dbReference type="InterPro" id="IPR009057">
    <property type="entry name" value="Homeodomain-like_sf"/>
</dbReference>
<dbReference type="GO" id="GO:0003677">
    <property type="term" value="F:DNA binding"/>
    <property type="evidence" value="ECO:0007669"/>
    <property type="project" value="UniProtKB-KW"/>
</dbReference>
<dbReference type="Proteomes" id="UP000190328">
    <property type="component" value="Unassembled WGS sequence"/>
</dbReference>
<protein>
    <submittedName>
        <fullName evidence="6">Transcriptional regulator, RpiR family</fullName>
    </submittedName>
</protein>
<dbReference type="PANTHER" id="PTHR30514:SF21">
    <property type="entry name" value="RPIR-FAMILY TRANSCRIPTIONAL REGULATOR"/>
    <property type="match status" value="1"/>
</dbReference>
<dbReference type="InterPro" id="IPR046348">
    <property type="entry name" value="SIS_dom_sf"/>
</dbReference>
<evidence type="ECO:0000313" key="7">
    <source>
        <dbReference type="Proteomes" id="UP000190328"/>
    </source>
</evidence>
<dbReference type="EMBL" id="FUXI01000007">
    <property type="protein sequence ID" value="SJZ58478.1"/>
    <property type="molecule type" value="Genomic_DNA"/>
</dbReference>
<dbReference type="PROSITE" id="PS51071">
    <property type="entry name" value="HTH_RPIR"/>
    <property type="match status" value="1"/>
</dbReference>
<dbReference type="AlphaFoldDB" id="A0A1T4LVF5"/>
<name>A0A1T4LVF5_9ENTE</name>
<evidence type="ECO:0000256" key="1">
    <source>
        <dbReference type="ARBA" id="ARBA00023015"/>
    </source>
</evidence>
<dbReference type="STRING" id="263852.SAMN02745116_00814"/>
<dbReference type="RefSeq" id="WP_078806747.1">
    <property type="nucleotide sequence ID" value="NZ_FUXI01000007.1"/>
</dbReference>
<dbReference type="SUPFAM" id="SSF46689">
    <property type="entry name" value="Homeodomain-like"/>
    <property type="match status" value="1"/>
</dbReference>
<sequence length="228" mass="26035">MDIYYLKDLFDLTENECTILDYLDTQVNAGVEISIRKLAKECFTSPSSIVRLAKKLNLSGYNELLFKIKAMHFPSQTSPSISDEEKRKFAKFFKENQDGLVAIIGTGFSFPICSYISEVLNFHFIPNVCTSHTRLIQKTEQQKILFLFVSHSGEEEELVKTITFAKKYHHPTIAFLGDKFSTLGKMADLTFSTNSYSPFSTSHAKPQVFFGQTLISFEELICEYLNQI</sequence>
<keyword evidence="1" id="KW-0805">Transcription regulation</keyword>
<gene>
    <name evidence="6" type="ORF">SAMN02745116_00814</name>
</gene>
<dbReference type="Gene3D" id="1.10.10.10">
    <property type="entry name" value="Winged helix-like DNA-binding domain superfamily/Winged helix DNA-binding domain"/>
    <property type="match status" value="1"/>
</dbReference>
<accession>A0A1T4LVF5</accession>
<keyword evidence="7" id="KW-1185">Reference proteome</keyword>
<proteinExistence type="predicted"/>
<dbReference type="InterPro" id="IPR036388">
    <property type="entry name" value="WH-like_DNA-bd_sf"/>
</dbReference>
<dbReference type="InterPro" id="IPR001347">
    <property type="entry name" value="SIS_dom"/>
</dbReference>
<evidence type="ECO:0000259" key="5">
    <source>
        <dbReference type="PROSITE" id="PS51464"/>
    </source>
</evidence>
<organism evidence="6 7">
    <name type="scientific">Pilibacter termitis</name>
    <dbReference type="NCBI Taxonomy" id="263852"/>
    <lineage>
        <taxon>Bacteria</taxon>
        <taxon>Bacillati</taxon>
        <taxon>Bacillota</taxon>
        <taxon>Bacilli</taxon>
        <taxon>Lactobacillales</taxon>
        <taxon>Enterococcaceae</taxon>
        <taxon>Pilibacter</taxon>
    </lineage>
</organism>
<dbReference type="GO" id="GO:0097367">
    <property type="term" value="F:carbohydrate derivative binding"/>
    <property type="evidence" value="ECO:0007669"/>
    <property type="project" value="InterPro"/>
</dbReference>
<evidence type="ECO:0000259" key="4">
    <source>
        <dbReference type="PROSITE" id="PS51071"/>
    </source>
</evidence>
<reference evidence="6 7" key="1">
    <citation type="submission" date="2017-02" db="EMBL/GenBank/DDBJ databases">
        <authorList>
            <person name="Peterson S.W."/>
        </authorList>
    </citation>
    <scope>NUCLEOTIDE SEQUENCE [LARGE SCALE GENOMIC DNA]</scope>
    <source>
        <strain evidence="6 7">ATCC BAA-1030</strain>
    </source>
</reference>
<dbReference type="OrthoDB" id="6590756at2"/>
<keyword evidence="2" id="KW-0238">DNA-binding</keyword>
<dbReference type="PROSITE" id="PS51464">
    <property type="entry name" value="SIS"/>
    <property type="match status" value="1"/>
</dbReference>
<dbReference type="CDD" id="cd05013">
    <property type="entry name" value="SIS_RpiR"/>
    <property type="match status" value="1"/>
</dbReference>
<dbReference type="GO" id="GO:1901135">
    <property type="term" value="P:carbohydrate derivative metabolic process"/>
    <property type="evidence" value="ECO:0007669"/>
    <property type="project" value="InterPro"/>
</dbReference>
<dbReference type="InterPro" id="IPR047640">
    <property type="entry name" value="RpiR-like"/>
</dbReference>
<keyword evidence="3" id="KW-0804">Transcription</keyword>
<dbReference type="Pfam" id="PF01380">
    <property type="entry name" value="SIS"/>
    <property type="match status" value="1"/>
</dbReference>
<evidence type="ECO:0000313" key="6">
    <source>
        <dbReference type="EMBL" id="SJZ58478.1"/>
    </source>
</evidence>
<dbReference type="Pfam" id="PF01418">
    <property type="entry name" value="HTH_6"/>
    <property type="match status" value="1"/>
</dbReference>
<dbReference type="InterPro" id="IPR000281">
    <property type="entry name" value="HTH_RpiR"/>
</dbReference>
<dbReference type="SUPFAM" id="SSF53697">
    <property type="entry name" value="SIS domain"/>
    <property type="match status" value="1"/>
</dbReference>
<dbReference type="Gene3D" id="3.40.50.10490">
    <property type="entry name" value="Glucose-6-phosphate isomerase like protein, domain 1"/>
    <property type="match status" value="1"/>
</dbReference>